<dbReference type="GO" id="GO:0030422">
    <property type="term" value="P:siRNA processing"/>
    <property type="evidence" value="ECO:0007669"/>
    <property type="project" value="TreeGrafter"/>
</dbReference>
<comment type="catalytic activity">
    <reaction evidence="12">
        <text>small RNA 3'-end nucleotide + S-adenosyl-L-methionine = small RNA 3'-end 2'-O-methylnucleotide + S-adenosyl-L-homocysteine + H(+)</text>
        <dbReference type="Rhea" id="RHEA:37887"/>
        <dbReference type="Rhea" id="RHEA-COMP:10415"/>
        <dbReference type="Rhea" id="RHEA-COMP:10416"/>
        <dbReference type="ChEBI" id="CHEBI:15378"/>
        <dbReference type="ChEBI" id="CHEBI:57856"/>
        <dbReference type="ChEBI" id="CHEBI:59789"/>
        <dbReference type="ChEBI" id="CHEBI:74896"/>
        <dbReference type="ChEBI" id="CHEBI:74898"/>
        <dbReference type="EC" id="2.1.1.386"/>
    </reaction>
</comment>
<sequence>MHDMVENQLLIKCQHGFIKGRSCVTHLLAVLDKWTEALGMGNNMDAVYRDFSKAFDSVPHQRLLMKIKVYGISEVVHSSINMFAEDTKIFRTVNNPEQAHILQDDQEALEEWSSLWQLRFNAEKCKVMHLGSRNKRIEYHMHKDGVQVNLQTTELEKDLGVYVDTKLTFSMHCEKGMLENKTMVRSGVPVNAPYDGSSFVKFQINNMTHYEMRGESNYGIKTEGQIELSRFDPPLYRQRYQHVAEVLDKECVRSVVDLGCSEHKVLPVFKSVPTIEIIVCVDIDQAALSSNPHLLQPLLTDYLARRSRPLVISLYHGDAQLYDVRLANTEAVTLIEVIEHLSPDILKAVSSNVFSNLHPRVIVITTPNVEYNVVFGDGTGFRHWDHKFEWTRAEFEKWCGTLAEHYGYSVSYSGVGSPPADLQYIGYCTQVAVFKLLGDWHTSIPVGMEDSMPYQLLKECVHPHRINELNTDDAIAMETSYYLRMLISQCLGNEHVENTDYIYDSITRVLRVSPSFLLNFSHIKRICPDVKTLIMSLSQKGFQFTDDKGYLIHSQPVEDRSDSDDDNNDDNDDENRVNVIGLDSDYVNGFNNTMEDWNDSDDRTNIISLNAEYIGMWATQ</sequence>
<keyword evidence="7" id="KW-0479">Metal-binding</keyword>
<evidence type="ECO:0000313" key="14">
    <source>
        <dbReference type="EMBL" id="KAK2152848.1"/>
    </source>
</evidence>
<dbReference type="InterPro" id="IPR029063">
    <property type="entry name" value="SAM-dependent_MTases_sf"/>
</dbReference>
<dbReference type="InterPro" id="IPR026610">
    <property type="entry name" value="Hen1"/>
</dbReference>
<evidence type="ECO:0000256" key="4">
    <source>
        <dbReference type="ARBA" id="ARBA00022603"/>
    </source>
</evidence>
<dbReference type="AlphaFoldDB" id="A0AAD9JHP6"/>
<evidence type="ECO:0000256" key="6">
    <source>
        <dbReference type="ARBA" id="ARBA00022691"/>
    </source>
</evidence>
<feature type="region of interest" description="Disordered" evidence="13">
    <location>
        <begin position="556"/>
        <end position="576"/>
    </location>
</feature>
<evidence type="ECO:0000313" key="15">
    <source>
        <dbReference type="Proteomes" id="UP001208570"/>
    </source>
</evidence>
<evidence type="ECO:0000256" key="1">
    <source>
        <dbReference type="ARBA" id="ARBA00001946"/>
    </source>
</evidence>
<dbReference type="PANTHER" id="PTHR21404:SF3">
    <property type="entry name" value="SMALL RNA 2'-O-METHYLTRANSFERASE"/>
    <property type="match status" value="1"/>
</dbReference>
<dbReference type="GO" id="GO:0001510">
    <property type="term" value="P:RNA methylation"/>
    <property type="evidence" value="ECO:0007669"/>
    <property type="project" value="InterPro"/>
</dbReference>
<dbReference type="EMBL" id="JAODUP010000316">
    <property type="protein sequence ID" value="KAK2152848.1"/>
    <property type="molecule type" value="Genomic_DNA"/>
</dbReference>
<protein>
    <recommendedName>
        <fullName evidence="3">Small RNA 2'-O-methyltransferase</fullName>
        <ecNumber evidence="11">2.1.1.386</ecNumber>
    </recommendedName>
</protein>
<dbReference type="EC" id="2.1.1.386" evidence="11"/>
<keyword evidence="4" id="KW-0489">Methyltransferase</keyword>
<keyword evidence="5" id="KW-0808">Transferase</keyword>
<organism evidence="14 15">
    <name type="scientific">Paralvinella palmiformis</name>
    <dbReference type="NCBI Taxonomy" id="53620"/>
    <lineage>
        <taxon>Eukaryota</taxon>
        <taxon>Metazoa</taxon>
        <taxon>Spiralia</taxon>
        <taxon>Lophotrochozoa</taxon>
        <taxon>Annelida</taxon>
        <taxon>Polychaeta</taxon>
        <taxon>Sedentaria</taxon>
        <taxon>Canalipalpata</taxon>
        <taxon>Terebellida</taxon>
        <taxon>Terebelliformia</taxon>
        <taxon>Alvinellidae</taxon>
        <taxon>Paralvinella</taxon>
    </lineage>
</organism>
<evidence type="ECO:0000256" key="10">
    <source>
        <dbReference type="ARBA" id="ARBA00023158"/>
    </source>
</evidence>
<comment type="similarity">
    <text evidence="2">Belongs to the methyltransferase superfamily. HEN1 family.</text>
</comment>
<evidence type="ECO:0000256" key="8">
    <source>
        <dbReference type="ARBA" id="ARBA00022842"/>
    </source>
</evidence>
<dbReference type="GO" id="GO:0034587">
    <property type="term" value="P:piRNA processing"/>
    <property type="evidence" value="ECO:0007669"/>
    <property type="project" value="TreeGrafter"/>
</dbReference>
<comment type="cofactor">
    <cofactor evidence="1">
        <name>Mg(2+)</name>
        <dbReference type="ChEBI" id="CHEBI:18420"/>
    </cofactor>
</comment>
<proteinExistence type="inferred from homology"/>
<keyword evidence="8" id="KW-0460">Magnesium</keyword>
<evidence type="ECO:0000256" key="12">
    <source>
        <dbReference type="ARBA" id="ARBA00048418"/>
    </source>
</evidence>
<dbReference type="GO" id="GO:0003723">
    <property type="term" value="F:RNA binding"/>
    <property type="evidence" value="ECO:0007669"/>
    <property type="project" value="UniProtKB-KW"/>
</dbReference>
<dbReference type="Proteomes" id="UP001208570">
    <property type="component" value="Unassembled WGS sequence"/>
</dbReference>
<reference evidence="14" key="1">
    <citation type="journal article" date="2023" name="Mol. Biol. Evol.">
        <title>Third-Generation Sequencing Reveals the Adaptive Role of the Epigenome in Three Deep-Sea Polychaetes.</title>
        <authorList>
            <person name="Perez M."/>
            <person name="Aroh O."/>
            <person name="Sun Y."/>
            <person name="Lan Y."/>
            <person name="Juniper S.K."/>
            <person name="Young C.R."/>
            <person name="Angers B."/>
            <person name="Qian P.Y."/>
        </authorList>
    </citation>
    <scope>NUCLEOTIDE SEQUENCE</scope>
    <source>
        <strain evidence="14">P08H-3</strain>
    </source>
</reference>
<dbReference type="GO" id="GO:0090486">
    <property type="term" value="F:small RNA 2'-O-methyltransferase activity"/>
    <property type="evidence" value="ECO:0007669"/>
    <property type="project" value="UniProtKB-EC"/>
</dbReference>
<accession>A0AAD9JHP6</accession>
<keyword evidence="9" id="KW-0694">RNA-binding</keyword>
<keyword evidence="10" id="KW-0943">RNA-mediated gene silencing</keyword>
<dbReference type="Gene3D" id="3.40.50.150">
    <property type="entry name" value="Vaccinia Virus protein VP39"/>
    <property type="match status" value="1"/>
</dbReference>
<evidence type="ECO:0000256" key="5">
    <source>
        <dbReference type="ARBA" id="ARBA00022679"/>
    </source>
</evidence>
<evidence type="ECO:0000256" key="7">
    <source>
        <dbReference type="ARBA" id="ARBA00022723"/>
    </source>
</evidence>
<evidence type="ECO:0000256" key="3">
    <source>
        <dbReference type="ARBA" id="ARBA00021330"/>
    </source>
</evidence>
<evidence type="ECO:0000256" key="13">
    <source>
        <dbReference type="SAM" id="MobiDB-lite"/>
    </source>
</evidence>
<keyword evidence="6" id="KW-0949">S-adenosyl-L-methionine</keyword>
<dbReference type="GO" id="GO:0005634">
    <property type="term" value="C:nucleus"/>
    <property type="evidence" value="ECO:0007669"/>
    <property type="project" value="TreeGrafter"/>
</dbReference>
<feature type="compositionally biased region" description="Acidic residues" evidence="13">
    <location>
        <begin position="561"/>
        <end position="573"/>
    </location>
</feature>
<comment type="caution">
    <text evidence="14">The sequence shown here is derived from an EMBL/GenBank/DDBJ whole genome shotgun (WGS) entry which is preliminary data.</text>
</comment>
<name>A0AAD9JHP6_9ANNE</name>
<dbReference type="SUPFAM" id="SSF53335">
    <property type="entry name" value="S-adenosyl-L-methionine-dependent methyltransferases"/>
    <property type="match status" value="1"/>
</dbReference>
<evidence type="ECO:0000256" key="9">
    <source>
        <dbReference type="ARBA" id="ARBA00022884"/>
    </source>
</evidence>
<evidence type="ECO:0000256" key="2">
    <source>
        <dbReference type="ARBA" id="ARBA00009026"/>
    </source>
</evidence>
<dbReference type="GO" id="GO:0005737">
    <property type="term" value="C:cytoplasm"/>
    <property type="evidence" value="ECO:0007669"/>
    <property type="project" value="TreeGrafter"/>
</dbReference>
<dbReference type="GO" id="GO:0046872">
    <property type="term" value="F:metal ion binding"/>
    <property type="evidence" value="ECO:0007669"/>
    <property type="project" value="UniProtKB-KW"/>
</dbReference>
<gene>
    <name evidence="14" type="ORF">LSH36_316g05010</name>
</gene>
<keyword evidence="15" id="KW-1185">Reference proteome</keyword>
<dbReference type="PANTHER" id="PTHR21404">
    <property type="entry name" value="HEN1"/>
    <property type="match status" value="1"/>
</dbReference>
<evidence type="ECO:0000256" key="11">
    <source>
        <dbReference type="ARBA" id="ARBA00035025"/>
    </source>
</evidence>